<sequence>MILFLLFLVLLVLGIVYFIKSKKNNEPNDKAKKTLMASLVFFVLFVIRCVSVDAFMMLGFVGFLVGIGYFVYCLFKKQPKKKALYMILAGFLVFAYAGSISDPEPIESSPEVSTTKEVKKKKKVEKVEVADLSQTDAQAWCNENGFKFSKEEDFSDSVAEGGFISQSPAAGTQLEKGSTVTVHYSKGKEPTMEDKNALAKAEVYSSTMHMSKSRIYRQLTSSYGEGFTAEAAQYAVDHLVADYKANALEKAKDYQTSMNMSKSRIYNQLTSSYGEGFTAEEAQYAIDNLPQ</sequence>
<dbReference type="InterPro" id="IPR005543">
    <property type="entry name" value="PASTA_dom"/>
</dbReference>
<dbReference type="RefSeq" id="WP_217747944.1">
    <property type="nucleotide sequence ID" value="NZ_JAHOEB010000053.1"/>
</dbReference>
<keyword evidence="1" id="KW-1133">Transmembrane helix</keyword>
<keyword evidence="6" id="KW-1185">Reference proteome</keyword>
<dbReference type="PROSITE" id="PS51178">
    <property type="entry name" value="PASTA"/>
    <property type="match status" value="1"/>
</dbReference>
<keyword evidence="3" id="KW-0449">Lipoprotein</keyword>
<proteinExistence type="predicted"/>
<comment type="caution">
    <text evidence="3">The sequence shown here is derived from an EMBL/GenBank/DDBJ whole genome shotgun (WGS) entry which is preliminary data.</text>
</comment>
<dbReference type="EMBL" id="JAHOEF010000054">
    <property type="protein sequence ID" value="MBV3383183.1"/>
    <property type="molecule type" value="Genomic_DNA"/>
</dbReference>
<accession>A0AAW4MWM0</accession>
<keyword evidence="1" id="KW-0472">Membrane</keyword>
<organism evidence="3 5">
    <name type="scientific">Catenibacterium mitsuokai</name>
    <dbReference type="NCBI Taxonomy" id="100886"/>
    <lineage>
        <taxon>Bacteria</taxon>
        <taxon>Bacillati</taxon>
        <taxon>Bacillota</taxon>
        <taxon>Erysipelotrichia</taxon>
        <taxon>Erysipelotrichales</taxon>
        <taxon>Coprobacillaceae</taxon>
        <taxon>Catenibacterium</taxon>
    </lineage>
</organism>
<dbReference type="Pfam" id="PF03793">
    <property type="entry name" value="PASTA"/>
    <property type="match status" value="1"/>
</dbReference>
<dbReference type="AlphaFoldDB" id="A0AAW4MWM0"/>
<dbReference type="SMART" id="SM00740">
    <property type="entry name" value="PASTA"/>
    <property type="match status" value="1"/>
</dbReference>
<evidence type="ECO:0000259" key="2">
    <source>
        <dbReference type="PROSITE" id="PS51178"/>
    </source>
</evidence>
<keyword evidence="1" id="KW-0812">Transmembrane</keyword>
<reference evidence="3 6" key="1">
    <citation type="submission" date="2021-06" db="EMBL/GenBank/DDBJ databases">
        <title>Collection of gut derived symbiotic bacterial strains cultured from healthy donors.</title>
        <authorList>
            <person name="Lin H."/>
            <person name="Littmann E."/>
            <person name="Pamer E.G."/>
        </authorList>
    </citation>
    <scope>NUCLEOTIDE SEQUENCE</scope>
    <source>
        <strain evidence="4 6">MSK.21.70</strain>
        <strain evidence="3">MSK.21.82</strain>
    </source>
</reference>
<dbReference type="Proteomes" id="UP001197492">
    <property type="component" value="Unassembled WGS sequence"/>
</dbReference>
<evidence type="ECO:0000313" key="3">
    <source>
        <dbReference type="EMBL" id="MBV3383183.1"/>
    </source>
</evidence>
<evidence type="ECO:0000313" key="6">
    <source>
        <dbReference type="Proteomes" id="UP001197492"/>
    </source>
</evidence>
<dbReference type="CDD" id="cd06577">
    <property type="entry name" value="PASTA_pknB"/>
    <property type="match status" value="1"/>
</dbReference>
<evidence type="ECO:0000313" key="5">
    <source>
        <dbReference type="Proteomes" id="UP001196408"/>
    </source>
</evidence>
<dbReference type="InterPro" id="IPR011434">
    <property type="entry name" value="Ltp-like_HTH"/>
</dbReference>
<evidence type="ECO:0000256" key="1">
    <source>
        <dbReference type="SAM" id="Phobius"/>
    </source>
</evidence>
<dbReference type="EMBL" id="JAHOEL010000052">
    <property type="protein sequence ID" value="MBV3393192.1"/>
    <property type="molecule type" value="Genomic_DNA"/>
</dbReference>
<name>A0AAW4MWM0_9FIRM</name>
<feature type="transmembrane region" description="Helical" evidence="1">
    <location>
        <begin position="42"/>
        <end position="71"/>
    </location>
</feature>
<feature type="transmembrane region" description="Helical" evidence="1">
    <location>
        <begin position="83"/>
        <end position="100"/>
    </location>
</feature>
<feature type="domain" description="PASTA" evidence="2">
    <location>
        <begin position="120"/>
        <end position="186"/>
    </location>
</feature>
<evidence type="ECO:0000313" key="4">
    <source>
        <dbReference type="EMBL" id="MBV3393192.1"/>
    </source>
</evidence>
<dbReference type="Proteomes" id="UP001196408">
    <property type="component" value="Unassembled WGS sequence"/>
</dbReference>
<dbReference type="Pfam" id="PF07553">
    <property type="entry name" value="Lipoprotein_Ltp"/>
    <property type="match status" value="2"/>
</dbReference>
<gene>
    <name evidence="3" type="ORF">KSV97_08120</name>
    <name evidence="4" type="ORF">KSW06_07985</name>
</gene>
<protein>
    <submittedName>
        <fullName evidence="3">Ltp family lipoprotein</fullName>
    </submittedName>
</protein>